<protein>
    <recommendedName>
        <fullName evidence="3">DUF4222 domain-containing protein</fullName>
    </recommendedName>
</protein>
<name>A0ABX9EXH8_9GAMM</name>
<proteinExistence type="predicted"/>
<organism evidence="1 2">
    <name type="scientific">Lonsdalea populi</name>
    <dbReference type="NCBI Taxonomy" id="1172565"/>
    <lineage>
        <taxon>Bacteria</taxon>
        <taxon>Pseudomonadati</taxon>
        <taxon>Pseudomonadota</taxon>
        <taxon>Gammaproteobacteria</taxon>
        <taxon>Enterobacterales</taxon>
        <taxon>Pectobacteriaceae</taxon>
        <taxon>Lonsdalea</taxon>
    </lineage>
</organism>
<reference evidence="1 2" key="1">
    <citation type="submission" date="2016-02" db="EMBL/GenBank/DDBJ databases">
        <title>Species-wide whole genome sequencing reveals diversity, host range in Lonsdalea quercina.</title>
        <authorList>
            <person name="Li Y."/>
        </authorList>
    </citation>
    <scope>NUCLEOTIDE SEQUENCE [LARGE SCALE GENOMIC DNA]</scope>
    <source>
        <strain evidence="1 2">CFCC 12721</strain>
    </source>
</reference>
<dbReference type="Pfam" id="PF13973">
    <property type="entry name" value="DUF4222"/>
    <property type="match status" value="1"/>
</dbReference>
<dbReference type="InterPro" id="IPR025317">
    <property type="entry name" value="DUF4222"/>
</dbReference>
<comment type="caution">
    <text evidence="1">The sequence shown here is derived from an EMBL/GenBank/DDBJ whole genome shotgun (WGS) entry which is preliminary data.</text>
</comment>
<evidence type="ECO:0000313" key="1">
    <source>
        <dbReference type="EMBL" id="RAT38296.1"/>
    </source>
</evidence>
<evidence type="ECO:0000313" key="2">
    <source>
        <dbReference type="Proteomes" id="UP000250186"/>
    </source>
</evidence>
<dbReference type="Proteomes" id="UP000250186">
    <property type="component" value="Unassembled WGS sequence"/>
</dbReference>
<dbReference type="EMBL" id="LUSW01000001">
    <property type="protein sequence ID" value="RAT38296.1"/>
    <property type="molecule type" value="Genomic_DNA"/>
</dbReference>
<gene>
    <name evidence="1" type="ORF">AU492_00525</name>
</gene>
<sequence length="61" mass="7670">MDEQIEPVDRWYRDPYGKQVHVVGFDRKNQRVIFKIENYEHECVQPLWQFRTKFKRIDNNE</sequence>
<evidence type="ECO:0008006" key="3">
    <source>
        <dbReference type="Google" id="ProtNLM"/>
    </source>
</evidence>
<dbReference type="RefSeq" id="WP_112092057.1">
    <property type="nucleotide sequence ID" value="NZ_LUSR01000001.1"/>
</dbReference>
<accession>A0ABX9EXH8</accession>
<keyword evidence="2" id="KW-1185">Reference proteome</keyword>